<feature type="active site" description="Proton acceptor" evidence="4">
    <location>
        <position position="214"/>
    </location>
</feature>
<feature type="domain" description="PNPLA" evidence="6">
    <location>
        <begin position="33"/>
        <end position="227"/>
    </location>
</feature>
<evidence type="ECO:0000256" key="2">
    <source>
        <dbReference type="ARBA" id="ARBA00022963"/>
    </source>
</evidence>
<evidence type="ECO:0000256" key="4">
    <source>
        <dbReference type="PROSITE-ProRule" id="PRU01161"/>
    </source>
</evidence>
<proteinExistence type="predicted"/>
<sequence length="347" mass="37699">MTEGLSDDLTEDGRLVGAADAGRPGPSRLRVNIALQGGGSHGAFAWGVLDRLLEEDDLEIPGVVGTSAGAMNAVMLAAGLASGGHEGARSLLDAFWDRVSHEGAPRFGPATFAMFGPAAAAWAWAAAEVWGRAFSPYQFNPLNYNPLRRILEQLVDFSLLRDGRVKLFLCATNVLTGDLRVFDQTEIGPDHVLASACLPTVFQAVRIGDDYYWDGGYLGNPAIFPVIYNTTCEDVLIIQINPRSITRLPTTPQEIADRVNTISFNSSLQRELRAITFVSGLVEEGVLDATRFKRLNVHMIDAEEELRGLGAQSKFDTDPRFLAELRAIGRRRASEWLARNGALASTP</sequence>
<dbReference type="InterPro" id="IPR002641">
    <property type="entry name" value="PNPLA_dom"/>
</dbReference>
<dbReference type="Pfam" id="PF01734">
    <property type="entry name" value="Patatin"/>
    <property type="match status" value="1"/>
</dbReference>
<feature type="short sequence motif" description="GXGXXG" evidence="4">
    <location>
        <begin position="37"/>
        <end position="42"/>
    </location>
</feature>
<feature type="compositionally biased region" description="Acidic residues" evidence="5">
    <location>
        <begin position="1"/>
        <end position="10"/>
    </location>
</feature>
<dbReference type="PROSITE" id="PS51635">
    <property type="entry name" value="PNPLA"/>
    <property type="match status" value="1"/>
</dbReference>
<dbReference type="InterPro" id="IPR050301">
    <property type="entry name" value="NTE"/>
</dbReference>
<organism evidence="7 8">
    <name type="scientific">Alsobacter soli</name>
    <dbReference type="NCBI Taxonomy" id="2109933"/>
    <lineage>
        <taxon>Bacteria</taxon>
        <taxon>Pseudomonadati</taxon>
        <taxon>Pseudomonadota</taxon>
        <taxon>Alphaproteobacteria</taxon>
        <taxon>Hyphomicrobiales</taxon>
        <taxon>Alsobacteraceae</taxon>
        <taxon>Alsobacter</taxon>
    </lineage>
</organism>
<reference evidence="8" key="1">
    <citation type="submission" date="2018-03" db="EMBL/GenBank/DDBJ databases">
        <authorList>
            <person name="Sun L."/>
            <person name="Liu H."/>
            <person name="Chen W."/>
            <person name="Huang K."/>
            <person name="Liu W."/>
            <person name="Gao X."/>
        </authorList>
    </citation>
    <scope>NUCLEOTIDE SEQUENCE [LARGE SCALE GENOMIC DNA]</scope>
    <source>
        <strain evidence="8">SH9</strain>
    </source>
</reference>
<evidence type="ECO:0000313" key="8">
    <source>
        <dbReference type="Proteomes" id="UP000239772"/>
    </source>
</evidence>
<evidence type="ECO:0000256" key="1">
    <source>
        <dbReference type="ARBA" id="ARBA00022801"/>
    </source>
</evidence>
<name>A0A2T1HV73_9HYPH</name>
<keyword evidence="1 4" id="KW-0378">Hydrolase</keyword>
<evidence type="ECO:0000313" key="7">
    <source>
        <dbReference type="EMBL" id="PSC05528.1"/>
    </source>
</evidence>
<feature type="active site" description="Nucleophile" evidence="4">
    <location>
        <position position="67"/>
    </location>
</feature>
<accession>A0A2T1HV73</accession>
<evidence type="ECO:0000256" key="3">
    <source>
        <dbReference type="ARBA" id="ARBA00023098"/>
    </source>
</evidence>
<protein>
    <submittedName>
        <fullName evidence="7">Alpha/beta hydrolase</fullName>
    </submittedName>
</protein>
<dbReference type="InterPro" id="IPR016035">
    <property type="entry name" value="Acyl_Trfase/lysoPLipase"/>
</dbReference>
<comment type="caution">
    <text evidence="7">The sequence shown here is derived from an EMBL/GenBank/DDBJ whole genome shotgun (WGS) entry which is preliminary data.</text>
</comment>
<keyword evidence="3 4" id="KW-0443">Lipid metabolism</keyword>
<dbReference type="PANTHER" id="PTHR14226">
    <property type="entry name" value="NEUROPATHY TARGET ESTERASE/SWISS CHEESE D.MELANOGASTER"/>
    <property type="match status" value="1"/>
</dbReference>
<dbReference type="EMBL" id="PVZS01000007">
    <property type="protein sequence ID" value="PSC05528.1"/>
    <property type="molecule type" value="Genomic_DNA"/>
</dbReference>
<dbReference type="GO" id="GO:0016042">
    <property type="term" value="P:lipid catabolic process"/>
    <property type="evidence" value="ECO:0007669"/>
    <property type="project" value="UniProtKB-UniRule"/>
</dbReference>
<dbReference type="PANTHER" id="PTHR14226:SF78">
    <property type="entry name" value="SLR0060 PROTEIN"/>
    <property type="match status" value="1"/>
</dbReference>
<dbReference type="OrthoDB" id="9807112at2"/>
<feature type="region of interest" description="Disordered" evidence="5">
    <location>
        <begin position="1"/>
        <end position="21"/>
    </location>
</feature>
<dbReference type="Proteomes" id="UP000239772">
    <property type="component" value="Unassembled WGS sequence"/>
</dbReference>
<dbReference type="RefSeq" id="WP_106336165.1">
    <property type="nucleotide sequence ID" value="NZ_PVZS01000007.1"/>
</dbReference>
<evidence type="ECO:0000259" key="6">
    <source>
        <dbReference type="PROSITE" id="PS51635"/>
    </source>
</evidence>
<feature type="short sequence motif" description="DGA/G" evidence="4">
    <location>
        <begin position="214"/>
        <end position="216"/>
    </location>
</feature>
<dbReference type="GO" id="GO:0016787">
    <property type="term" value="F:hydrolase activity"/>
    <property type="evidence" value="ECO:0007669"/>
    <property type="project" value="UniProtKB-UniRule"/>
</dbReference>
<keyword evidence="2 4" id="KW-0442">Lipid degradation</keyword>
<gene>
    <name evidence="7" type="ORF">SLNSH_08030</name>
</gene>
<feature type="short sequence motif" description="GXSXG" evidence="4">
    <location>
        <begin position="65"/>
        <end position="69"/>
    </location>
</feature>
<evidence type="ECO:0000256" key="5">
    <source>
        <dbReference type="SAM" id="MobiDB-lite"/>
    </source>
</evidence>
<dbReference type="AlphaFoldDB" id="A0A2T1HV73"/>
<dbReference type="SUPFAM" id="SSF52151">
    <property type="entry name" value="FabD/lysophospholipase-like"/>
    <property type="match status" value="1"/>
</dbReference>
<dbReference type="Gene3D" id="3.40.1090.10">
    <property type="entry name" value="Cytosolic phospholipase A2 catalytic domain"/>
    <property type="match status" value="2"/>
</dbReference>
<keyword evidence="8" id="KW-1185">Reference proteome</keyword>